<comment type="caution">
    <text evidence="3">The sequence shown here is derived from an EMBL/GenBank/DDBJ whole genome shotgun (WGS) entry which is preliminary data.</text>
</comment>
<feature type="transmembrane region" description="Helical" evidence="1">
    <location>
        <begin position="42"/>
        <end position="59"/>
    </location>
</feature>
<gene>
    <name evidence="3" type="ORF">QRD43_14220</name>
</gene>
<keyword evidence="1" id="KW-0812">Transmembrane</keyword>
<evidence type="ECO:0000313" key="4">
    <source>
        <dbReference type="Proteomes" id="UP001238603"/>
    </source>
</evidence>
<keyword evidence="1" id="KW-0472">Membrane</keyword>
<protein>
    <submittedName>
        <fullName evidence="3">M56 family metallopeptidase</fullName>
    </submittedName>
</protein>
<dbReference type="PANTHER" id="PTHR34978">
    <property type="entry name" value="POSSIBLE SENSOR-TRANSDUCER PROTEIN BLAR"/>
    <property type="match status" value="1"/>
</dbReference>
<organism evidence="3 4">
    <name type="scientific">Roseateles subflavus</name>
    <dbReference type="NCBI Taxonomy" id="3053353"/>
    <lineage>
        <taxon>Bacteria</taxon>
        <taxon>Pseudomonadati</taxon>
        <taxon>Pseudomonadota</taxon>
        <taxon>Betaproteobacteria</taxon>
        <taxon>Burkholderiales</taxon>
        <taxon>Sphaerotilaceae</taxon>
        <taxon>Roseateles</taxon>
    </lineage>
</organism>
<evidence type="ECO:0000259" key="2">
    <source>
        <dbReference type="Pfam" id="PF05569"/>
    </source>
</evidence>
<name>A0ABT7LJM2_9BURK</name>
<evidence type="ECO:0000256" key="1">
    <source>
        <dbReference type="SAM" id="Phobius"/>
    </source>
</evidence>
<proteinExistence type="predicted"/>
<dbReference type="Proteomes" id="UP001238603">
    <property type="component" value="Unassembled WGS sequence"/>
</dbReference>
<keyword evidence="1" id="KW-1133">Transmembrane helix</keyword>
<feature type="transmembrane region" description="Helical" evidence="1">
    <location>
        <begin position="12"/>
        <end position="30"/>
    </location>
</feature>
<dbReference type="InterPro" id="IPR008756">
    <property type="entry name" value="Peptidase_M56"/>
</dbReference>
<feature type="transmembrane region" description="Helical" evidence="1">
    <location>
        <begin position="181"/>
        <end position="200"/>
    </location>
</feature>
<keyword evidence="4" id="KW-1185">Reference proteome</keyword>
<feature type="domain" description="Peptidase M56" evidence="2">
    <location>
        <begin position="134"/>
        <end position="259"/>
    </location>
</feature>
<feature type="transmembrane region" description="Helical" evidence="1">
    <location>
        <begin position="91"/>
        <end position="108"/>
    </location>
</feature>
<dbReference type="RefSeq" id="WP_285983120.1">
    <property type="nucleotide sequence ID" value="NZ_JASVDS010000003.1"/>
</dbReference>
<sequence length="390" mass="42577">MSTETLDALVRTLWQAHLGLSLGLVAVALLRRPVRRLAGAQEAYALWLLPLLCLAGALMPDAGLPRLALDPVIWSGAVSALPSTPLATAGPSVWLLAWGLGAAGLLLVQTLRHRRFVKGLPVDAGRCLRTPRGSSPGLLGVWRPRLLLPMDFEERFSAQEQQWIRAHETLHARRQDNAVRLLAALLQAGAWFNPLLWWAVPALRHDQELACDATLLRSRPEQWRGYARALLKSDVQFAVPIAASAWQPTHPLKERIDMLKTAASLSLWRRRAGRLTVCALAVLAAGAVQALRAEQATPAAKGGGQGKAPLTASAICPTMVRPDVPVVNLLGTFKFKATYEVDAQGHPVNVRVSDGEPAFQNAIRQAISQYRCKARPGSVEVEQHFEFRID</sequence>
<dbReference type="EMBL" id="JASVDS010000003">
    <property type="protein sequence ID" value="MDL5033066.1"/>
    <property type="molecule type" value="Genomic_DNA"/>
</dbReference>
<accession>A0ABT7LJM2</accession>
<dbReference type="CDD" id="cd07341">
    <property type="entry name" value="M56_BlaR1_MecR1_like"/>
    <property type="match status" value="1"/>
</dbReference>
<dbReference type="Pfam" id="PF05569">
    <property type="entry name" value="Peptidase_M56"/>
    <property type="match status" value="1"/>
</dbReference>
<dbReference type="PANTHER" id="PTHR34978:SF3">
    <property type="entry name" value="SLR0241 PROTEIN"/>
    <property type="match status" value="1"/>
</dbReference>
<dbReference type="InterPro" id="IPR052173">
    <property type="entry name" value="Beta-lactam_resp_regulator"/>
</dbReference>
<evidence type="ECO:0000313" key="3">
    <source>
        <dbReference type="EMBL" id="MDL5033066.1"/>
    </source>
</evidence>
<reference evidence="3 4" key="1">
    <citation type="submission" date="2023-06" db="EMBL/GenBank/DDBJ databases">
        <title>Pelomonas sp. APW6 16S ribosomal RNA gene genome sequencing and assembly.</title>
        <authorList>
            <person name="Woo H."/>
        </authorList>
    </citation>
    <scope>NUCLEOTIDE SEQUENCE [LARGE SCALE GENOMIC DNA]</scope>
    <source>
        <strain evidence="3 4">APW6</strain>
    </source>
</reference>